<keyword evidence="5" id="KW-0677">Repeat</keyword>
<dbReference type="Gramene" id="TraesCS3B02G422200.1">
    <property type="protein sequence ID" value="TraesCS3B02G422200.1"/>
    <property type="gene ID" value="TraesCS3B02G422200"/>
</dbReference>
<dbReference type="GO" id="GO:0016567">
    <property type="term" value="P:protein ubiquitination"/>
    <property type="evidence" value="ECO:0007669"/>
    <property type="project" value="UniProtKB-ARBA"/>
</dbReference>
<evidence type="ECO:0000256" key="3">
    <source>
        <dbReference type="ARBA" id="ARBA00012483"/>
    </source>
</evidence>
<reference evidence="10" key="1">
    <citation type="submission" date="2018-08" db="EMBL/GenBank/DDBJ databases">
        <authorList>
            <person name="Rossello M."/>
        </authorList>
    </citation>
    <scope>NUCLEOTIDE SEQUENCE [LARGE SCALE GENOMIC DNA]</scope>
    <source>
        <strain evidence="10">cv. Chinese Spring</strain>
    </source>
</reference>
<evidence type="ECO:0000256" key="2">
    <source>
        <dbReference type="ARBA" id="ARBA00004906"/>
    </source>
</evidence>
<dbReference type="Gene3D" id="1.25.10.10">
    <property type="entry name" value="Leucine-rich Repeat Variant"/>
    <property type="match status" value="1"/>
</dbReference>
<dbReference type="GO" id="GO:0005737">
    <property type="term" value="C:cytoplasm"/>
    <property type="evidence" value="ECO:0000318"/>
    <property type="project" value="GO_Central"/>
</dbReference>
<feature type="region of interest" description="Disordered" evidence="8">
    <location>
        <begin position="12"/>
        <end position="48"/>
    </location>
</feature>
<comment type="catalytic activity">
    <reaction evidence="1">
        <text>S-ubiquitinyl-[E2 ubiquitin-conjugating enzyme]-L-cysteine + [acceptor protein]-L-lysine = [E2 ubiquitin-conjugating enzyme]-L-cysteine + N(6)-ubiquitinyl-[acceptor protein]-L-lysine.</text>
        <dbReference type="EC" id="2.3.2.27"/>
    </reaction>
</comment>
<evidence type="ECO:0000256" key="5">
    <source>
        <dbReference type="ARBA" id="ARBA00022737"/>
    </source>
</evidence>
<evidence type="ECO:0000313" key="10">
    <source>
        <dbReference type="EnsemblPlants" id="TraesCS3B02G422200.1"/>
    </source>
</evidence>
<dbReference type="SMR" id="A0A3B6FTP8"/>
<dbReference type="EnsemblPlants" id="TraesCS3B02G422200.1">
    <property type="protein sequence ID" value="TraesCS3B02G422200.1"/>
    <property type="gene ID" value="TraesCS3B02G422200"/>
</dbReference>
<dbReference type="GO" id="GO:0005634">
    <property type="term" value="C:nucleus"/>
    <property type="evidence" value="ECO:0000318"/>
    <property type="project" value="GO_Central"/>
</dbReference>
<dbReference type="EC" id="2.3.2.27" evidence="3"/>
<dbReference type="SMART" id="SM00185">
    <property type="entry name" value="ARM"/>
    <property type="match status" value="5"/>
</dbReference>
<dbReference type="Pfam" id="PF25598">
    <property type="entry name" value="ARM_PUB"/>
    <property type="match status" value="1"/>
</dbReference>
<dbReference type="PANTHER" id="PTHR23315:SF331">
    <property type="entry name" value="ARM1"/>
    <property type="match status" value="1"/>
</dbReference>
<evidence type="ECO:0000256" key="8">
    <source>
        <dbReference type="SAM" id="MobiDB-lite"/>
    </source>
</evidence>
<feature type="region of interest" description="Disordered" evidence="8">
    <location>
        <begin position="81"/>
        <end position="101"/>
    </location>
</feature>
<dbReference type="GeneID" id="123071644"/>
<dbReference type="InterPro" id="IPR016024">
    <property type="entry name" value="ARM-type_fold"/>
</dbReference>
<feature type="repeat" description="ARM" evidence="7">
    <location>
        <begin position="281"/>
        <end position="323"/>
    </location>
</feature>
<evidence type="ECO:0000313" key="11">
    <source>
        <dbReference type="Proteomes" id="UP000019116"/>
    </source>
</evidence>
<dbReference type="InterPro" id="IPR058678">
    <property type="entry name" value="ARM_PUB"/>
</dbReference>
<dbReference type="PaxDb" id="4565-Traes_3B_7751E8867.2"/>
<keyword evidence="6" id="KW-0833">Ubl conjugation pathway</keyword>
<dbReference type="FunFam" id="1.25.10.10:FF:000082">
    <property type="entry name" value="RING-type E3 ubiquitin transferase"/>
    <property type="match status" value="1"/>
</dbReference>
<dbReference type="GO" id="GO:0061630">
    <property type="term" value="F:ubiquitin protein ligase activity"/>
    <property type="evidence" value="ECO:0007669"/>
    <property type="project" value="UniProtKB-EC"/>
</dbReference>
<evidence type="ECO:0000256" key="4">
    <source>
        <dbReference type="ARBA" id="ARBA00022679"/>
    </source>
</evidence>
<comment type="pathway">
    <text evidence="2">Protein modification; protein ubiquitination.</text>
</comment>
<evidence type="ECO:0000259" key="9">
    <source>
        <dbReference type="Pfam" id="PF25598"/>
    </source>
</evidence>
<dbReference type="Gramene" id="TraesNOR3B03G01742170.1">
    <property type="protein sequence ID" value="TraesNOR3B03G01742170.1"/>
    <property type="gene ID" value="TraesNOR3B03G01742170"/>
</dbReference>
<dbReference type="Gramene" id="TraesCS3B03G1040100.1">
    <property type="protein sequence ID" value="TraesCS3B03G1040100.1.CDS"/>
    <property type="gene ID" value="TraesCS3B03G1040100"/>
</dbReference>
<reference evidence="10" key="2">
    <citation type="submission" date="2018-10" db="UniProtKB">
        <authorList>
            <consortium name="EnsemblPlants"/>
        </authorList>
    </citation>
    <scope>IDENTIFICATION</scope>
</reference>
<evidence type="ECO:0000256" key="1">
    <source>
        <dbReference type="ARBA" id="ARBA00000900"/>
    </source>
</evidence>
<dbReference type="PROSITE" id="PS50176">
    <property type="entry name" value="ARM_REPEAT"/>
    <property type="match status" value="3"/>
</dbReference>
<dbReference type="InterPro" id="IPR000225">
    <property type="entry name" value="Armadillo"/>
</dbReference>
<feature type="compositionally biased region" description="Basic and acidic residues" evidence="8">
    <location>
        <begin position="15"/>
        <end position="28"/>
    </location>
</feature>
<dbReference type="OMA" id="LAICHEN"/>
<feature type="repeat" description="ARM" evidence="7">
    <location>
        <begin position="199"/>
        <end position="241"/>
    </location>
</feature>
<protein>
    <recommendedName>
        <fullName evidence="3">RING-type E3 ubiquitin transferase</fullName>
        <ecNumber evidence="3">2.3.2.27</ecNumber>
    </recommendedName>
</protein>
<dbReference type="RefSeq" id="XP_044351159.1">
    <property type="nucleotide sequence ID" value="XM_044495224.1"/>
</dbReference>
<proteinExistence type="predicted"/>
<evidence type="ECO:0000256" key="6">
    <source>
        <dbReference type="ARBA" id="ARBA00022786"/>
    </source>
</evidence>
<dbReference type="Gramene" id="TraesNOR3B03G01742170.2">
    <property type="protein sequence ID" value="TraesNOR3B03G01742170.2"/>
    <property type="gene ID" value="TraesNOR3B03G01742170"/>
</dbReference>
<dbReference type="RefSeq" id="XP_044351158.1">
    <property type="nucleotide sequence ID" value="XM_044495223.1"/>
</dbReference>
<feature type="compositionally biased region" description="Low complexity" evidence="8">
    <location>
        <begin position="33"/>
        <end position="48"/>
    </location>
</feature>
<dbReference type="OrthoDB" id="7537227at2759"/>
<organism evidence="10">
    <name type="scientific">Triticum aestivum</name>
    <name type="common">Wheat</name>
    <dbReference type="NCBI Taxonomy" id="4565"/>
    <lineage>
        <taxon>Eukaryota</taxon>
        <taxon>Viridiplantae</taxon>
        <taxon>Streptophyta</taxon>
        <taxon>Embryophyta</taxon>
        <taxon>Tracheophyta</taxon>
        <taxon>Spermatophyta</taxon>
        <taxon>Magnoliopsida</taxon>
        <taxon>Liliopsida</taxon>
        <taxon>Poales</taxon>
        <taxon>Poaceae</taxon>
        <taxon>BOP clade</taxon>
        <taxon>Pooideae</taxon>
        <taxon>Triticodae</taxon>
        <taxon>Triticeae</taxon>
        <taxon>Triticinae</taxon>
        <taxon>Triticum</taxon>
    </lineage>
</organism>
<sequence length="442" mass="47200">MQMALLARLSLASSEARESSLEERHAGSDEQTSEQSMEEASQASHFDSDSQVLLVSSSVNDSLPNTGQIDREVDIDNGMIRVPSDRTNYSGDASGEVADRGLSVSSAPQRENVILPRLGDVCLEGPFVRRQTSDRGFPRIISSTSIDARGDFSAIENQVRGLINDLGSDSIEGQRSATSEIRLLAKHNMENRIVIANCGAINLLVGLLHSPDAKIQENAVTALLNLSLSDINKIAIVNADAIDPLVHVLETGNPEAKENSAATLFSLSFIEDNRARIGRSGAVKPLVDLLGNGNPRGKKDAVTALFNLSILHENKGRIVQADALRHLVDLMDPAAGMVDKAVAVLANLATIPEGRTAIGQARGIPALVEVVELGSAKAKENAAAALLQLCTNSNRFCSMVLQESAVPPLVALSQSGTPRAREKAQALLSYFRNQRHGNSGRR</sequence>
<dbReference type="SUPFAM" id="SSF48371">
    <property type="entry name" value="ARM repeat"/>
    <property type="match status" value="1"/>
</dbReference>
<dbReference type="PANTHER" id="PTHR23315">
    <property type="entry name" value="U BOX DOMAIN-CONTAINING"/>
    <property type="match status" value="1"/>
</dbReference>
<dbReference type="STRING" id="4565.A0A3B6FTP8"/>
<evidence type="ECO:0000256" key="7">
    <source>
        <dbReference type="PROSITE-ProRule" id="PRU00259"/>
    </source>
</evidence>
<gene>
    <name evidence="10" type="primary">LOC123071644</name>
</gene>
<feature type="domain" description="U-box" evidence="9">
    <location>
        <begin position="159"/>
        <end position="434"/>
    </location>
</feature>
<keyword evidence="4" id="KW-0808">Transferase</keyword>
<feature type="repeat" description="ARM" evidence="7">
    <location>
        <begin position="322"/>
        <end position="363"/>
    </location>
</feature>
<dbReference type="Proteomes" id="UP000019116">
    <property type="component" value="Chromosome 3B"/>
</dbReference>
<accession>A0A3B6FTP8</accession>
<name>A0A3B6FTP8_WHEAT</name>
<keyword evidence="11" id="KW-1185">Reference proteome</keyword>
<dbReference type="AlphaFoldDB" id="A0A3B6FTP8"/>
<dbReference type="InterPro" id="IPR011989">
    <property type="entry name" value="ARM-like"/>
</dbReference>